<accession>A0A016WWW7</accession>
<evidence type="ECO:0000313" key="1">
    <source>
        <dbReference type="EMBL" id="EYC44051.1"/>
    </source>
</evidence>
<dbReference type="AlphaFoldDB" id="A0A016WWW7"/>
<keyword evidence="2" id="KW-1185">Reference proteome</keyword>
<proteinExistence type="predicted"/>
<sequence>MGAQLQKIFPGFTVHTWERRECELDRLCLCTNGIFRRRHERYVRHLVAKKLKSQKPLKKESSVLVRISIAEANKPGESCVQKRKSLNELFRELEISLKRAVLRNGDQEKDEESEEDML</sequence>
<protein>
    <submittedName>
        <fullName evidence="1">Uncharacterized protein</fullName>
    </submittedName>
</protein>
<name>A0A016WWW7_9BILA</name>
<evidence type="ECO:0000313" key="2">
    <source>
        <dbReference type="Proteomes" id="UP000024635"/>
    </source>
</evidence>
<dbReference type="OrthoDB" id="10565446at2759"/>
<dbReference type="EMBL" id="JARK01000073">
    <property type="protein sequence ID" value="EYC44051.1"/>
    <property type="molecule type" value="Genomic_DNA"/>
</dbReference>
<reference evidence="2" key="1">
    <citation type="journal article" date="2015" name="Nat. Genet.">
        <title>The genome and transcriptome of the zoonotic hookworm Ancylostoma ceylanicum identify infection-specific gene families.</title>
        <authorList>
            <person name="Schwarz E.M."/>
            <person name="Hu Y."/>
            <person name="Antoshechkin I."/>
            <person name="Miller M.M."/>
            <person name="Sternberg P.W."/>
            <person name="Aroian R.V."/>
        </authorList>
    </citation>
    <scope>NUCLEOTIDE SEQUENCE</scope>
    <source>
        <strain evidence="2">HY135</strain>
    </source>
</reference>
<comment type="caution">
    <text evidence="1">The sequence shown here is derived from an EMBL/GenBank/DDBJ whole genome shotgun (WGS) entry which is preliminary data.</text>
</comment>
<gene>
    <name evidence="1" type="primary">Acey_s0473.g2094</name>
    <name evidence="1" type="ORF">Y032_0473g2094</name>
</gene>
<dbReference type="Proteomes" id="UP000024635">
    <property type="component" value="Unassembled WGS sequence"/>
</dbReference>
<organism evidence="1 2">
    <name type="scientific">Ancylostoma ceylanicum</name>
    <dbReference type="NCBI Taxonomy" id="53326"/>
    <lineage>
        <taxon>Eukaryota</taxon>
        <taxon>Metazoa</taxon>
        <taxon>Ecdysozoa</taxon>
        <taxon>Nematoda</taxon>
        <taxon>Chromadorea</taxon>
        <taxon>Rhabditida</taxon>
        <taxon>Rhabditina</taxon>
        <taxon>Rhabditomorpha</taxon>
        <taxon>Strongyloidea</taxon>
        <taxon>Ancylostomatidae</taxon>
        <taxon>Ancylostomatinae</taxon>
        <taxon>Ancylostoma</taxon>
    </lineage>
</organism>